<organism evidence="2 3">
    <name type="scientific">Occultella aeris</name>
    <dbReference type="NCBI Taxonomy" id="2761496"/>
    <lineage>
        <taxon>Bacteria</taxon>
        <taxon>Bacillati</taxon>
        <taxon>Actinomycetota</taxon>
        <taxon>Actinomycetes</taxon>
        <taxon>Micrococcales</taxon>
        <taxon>Ruaniaceae</taxon>
        <taxon>Occultella</taxon>
    </lineage>
</organism>
<dbReference type="GO" id="GO:0008889">
    <property type="term" value="F:glycerophosphodiester phosphodiesterase activity"/>
    <property type="evidence" value="ECO:0007669"/>
    <property type="project" value="UniProtKB-EC"/>
</dbReference>
<dbReference type="Gene3D" id="3.20.20.190">
    <property type="entry name" value="Phosphatidylinositol (PI) phosphodiesterase"/>
    <property type="match status" value="1"/>
</dbReference>
<dbReference type="InterPro" id="IPR030395">
    <property type="entry name" value="GP_PDE_dom"/>
</dbReference>
<dbReference type="PANTHER" id="PTHR46211">
    <property type="entry name" value="GLYCEROPHOSPHORYL DIESTER PHOSPHODIESTERASE"/>
    <property type="match status" value="1"/>
</dbReference>
<dbReference type="GO" id="GO:0006629">
    <property type="term" value="P:lipid metabolic process"/>
    <property type="evidence" value="ECO:0007669"/>
    <property type="project" value="InterPro"/>
</dbReference>
<dbReference type="EMBL" id="CACRYJ010000034">
    <property type="protein sequence ID" value="VZO37378.1"/>
    <property type="molecule type" value="Genomic_DNA"/>
</dbReference>
<dbReference type="Proteomes" id="UP000419743">
    <property type="component" value="Unassembled WGS sequence"/>
</dbReference>
<name>A0A7M4DJZ1_9MICO</name>
<dbReference type="RefSeq" id="WP_156741209.1">
    <property type="nucleotide sequence ID" value="NZ_CACRYJ010000034.1"/>
</dbReference>
<dbReference type="PROSITE" id="PS51704">
    <property type="entry name" value="GP_PDE"/>
    <property type="match status" value="1"/>
</dbReference>
<dbReference type="SUPFAM" id="SSF51695">
    <property type="entry name" value="PLC-like phosphodiesterases"/>
    <property type="match status" value="1"/>
</dbReference>
<dbReference type="EC" id="3.1.4.46" evidence="2"/>
<reference evidence="2 3" key="1">
    <citation type="submission" date="2019-11" db="EMBL/GenBank/DDBJ databases">
        <authorList>
            <person name="Criscuolo A."/>
        </authorList>
    </citation>
    <scope>NUCLEOTIDE SEQUENCE [LARGE SCALE GENOMIC DNA]</scope>
    <source>
        <strain evidence="2">CIP111667</strain>
    </source>
</reference>
<evidence type="ECO:0000313" key="3">
    <source>
        <dbReference type="Proteomes" id="UP000419743"/>
    </source>
</evidence>
<dbReference type="InterPro" id="IPR017946">
    <property type="entry name" value="PLC-like_Pdiesterase_TIM-brl"/>
</dbReference>
<proteinExistence type="predicted"/>
<dbReference type="AlphaFoldDB" id="A0A7M4DJZ1"/>
<comment type="caution">
    <text evidence="2">The sequence shown here is derived from an EMBL/GenBank/DDBJ whole genome shotgun (WGS) entry which is preliminary data.</text>
</comment>
<dbReference type="PANTHER" id="PTHR46211:SF14">
    <property type="entry name" value="GLYCEROPHOSPHODIESTER PHOSPHODIESTERASE"/>
    <property type="match status" value="1"/>
</dbReference>
<keyword evidence="2" id="KW-0378">Hydrolase</keyword>
<accession>A0A7M4DJZ1</accession>
<evidence type="ECO:0000259" key="1">
    <source>
        <dbReference type="PROSITE" id="PS51704"/>
    </source>
</evidence>
<keyword evidence="3" id="KW-1185">Reference proteome</keyword>
<feature type="domain" description="GP-PDE" evidence="1">
    <location>
        <begin position="7"/>
        <end position="244"/>
    </location>
</feature>
<dbReference type="Pfam" id="PF03009">
    <property type="entry name" value="GDPD"/>
    <property type="match status" value="1"/>
</dbReference>
<evidence type="ECO:0000313" key="2">
    <source>
        <dbReference type="EMBL" id="VZO37378.1"/>
    </source>
</evidence>
<sequence>MPTTTRPLIIAHRGNSSVAPENTLPAFESAVLAGADMIEIDVQVCEDGIGIVIHDATVDRTTDGAGPVAALRSTEVRHLDAGSWFAPAYAGTALPVFADVVDLLLRHPDTALLLELKGDWPLEPTNRLLAEVDEAGVADRVLAQGFSVAMLRTLREAAPDLRRGLLISEFDESTLTLAADLGVVALNPPATLVIERPDVLTAIHDAGLEAHVWTPNTAELWAPLVEAGVDGIITDRPDRLVGWLSAR</sequence>
<gene>
    <name evidence="2" type="primary">ugpQ_5</name>
    <name evidence="2" type="ORF">HALOF300_02453</name>
</gene>
<protein>
    <submittedName>
        <fullName evidence="2">Glycerophosphoryl diester phosphodiesterase</fullName>
        <ecNumber evidence="2">3.1.4.46</ecNumber>
    </submittedName>
</protein>